<dbReference type="EMBL" id="SNYJ01000007">
    <property type="protein sequence ID" value="TDQ39672.1"/>
    <property type="molecule type" value="Genomic_DNA"/>
</dbReference>
<name>A0A4R6U2T1_9BACI</name>
<dbReference type="InterPro" id="IPR013325">
    <property type="entry name" value="RNA_pol_sigma_r2"/>
</dbReference>
<proteinExistence type="predicted"/>
<keyword evidence="3" id="KW-0238">DNA-binding</keyword>
<dbReference type="PROSITE" id="PS00716">
    <property type="entry name" value="SIGMA70_2"/>
    <property type="match status" value="1"/>
</dbReference>
<reference evidence="6 7" key="1">
    <citation type="submission" date="2019-03" db="EMBL/GenBank/DDBJ databases">
        <title>Genomic Encyclopedia of Type Strains, Phase IV (KMG-IV): sequencing the most valuable type-strain genomes for metagenomic binning, comparative biology and taxonomic classification.</title>
        <authorList>
            <person name="Goeker M."/>
        </authorList>
    </citation>
    <scope>NUCLEOTIDE SEQUENCE [LARGE SCALE GENOMIC DNA]</scope>
    <source>
        <strain evidence="6 7">DSM 28697</strain>
    </source>
</reference>
<evidence type="ECO:0000256" key="2">
    <source>
        <dbReference type="ARBA" id="ARBA00023082"/>
    </source>
</evidence>
<dbReference type="Gene3D" id="1.10.1740.10">
    <property type="match status" value="1"/>
</dbReference>
<dbReference type="Proteomes" id="UP000295632">
    <property type="component" value="Unassembled WGS sequence"/>
</dbReference>
<feature type="domain" description="RNA polymerase sigma-70" evidence="5">
    <location>
        <begin position="221"/>
        <end position="247"/>
    </location>
</feature>
<dbReference type="PANTHER" id="PTHR30385:SF7">
    <property type="entry name" value="RNA POLYMERASE SIGMA FACTOR FLIA"/>
    <property type="match status" value="1"/>
</dbReference>
<dbReference type="NCBIfam" id="TIGR02937">
    <property type="entry name" value="sigma70-ECF"/>
    <property type="match status" value="1"/>
</dbReference>
<dbReference type="PANTHER" id="PTHR30385">
    <property type="entry name" value="SIGMA FACTOR F FLAGELLAR"/>
    <property type="match status" value="1"/>
</dbReference>
<organism evidence="6 7">
    <name type="scientific">Aureibacillus halotolerans</name>
    <dbReference type="NCBI Taxonomy" id="1508390"/>
    <lineage>
        <taxon>Bacteria</taxon>
        <taxon>Bacillati</taxon>
        <taxon>Bacillota</taxon>
        <taxon>Bacilli</taxon>
        <taxon>Bacillales</taxon>
        <taxon>Bacillaceae</taxon>
        <taxon>Aureibacillus</taxon>
    </lineage>
</organism>
<dbReference type="Gene3D" id="1.20.140.160">
    <property type="match status" value="1"/>
</dbReference>
<evidence type="ECO:0000259" key="5">
    <source>
        <dbReference type="PROSITE" id="PS00716"/>
    </source>
</evidence>
<dbReference type="SUPFAM" id="SSF88659">
    <property type="entry name" value="Sigma3 and sigma4 domains of RNA polymerase sigma factors"/>
    <property type="match status" value="2"/>
</dbReference>
<dbReference type="Pfam" id="PF04545">
    <property type="entry name" value="Sigma70_r4"/>
    <property type="match status" value="1"/>
</dbReference>
<dbReference type="SUPFAM" id="SSF88946">
    <property type="entry name" value="Sigma2 domain of RNA polymerase sigma factors"/>
    <property type="match status" value="1"/>
</dbReference>
<dbReference type="InterPro" id="IPR007624">
    <property type="entry name" value="RNA_pol_sigma70_r3"/>
</dbReference>
<dbReference type="RefSeq" id="WP_133580351.1">
    <property type="nucleotide sequence ID" value="NZ_SNYJ01000007.1"/>
</dbReference>
<dbReference type="GO" id="GO:0003677">
    <property type="term" value="F:DNA binding"/>
    <property type="evidence" value="ECO:0007669"/>
    <property type="project" value="UniProtKB-KW"/>
</dbReference>
<dbReference type="NCBIfam" id="NF005809">
    <property type="entry name" value="PRK07670.1"/>
    <property type="match status" value="1"/>
</dbReference>
<dbReference type="NCBIfam" id="TIGR02479">
    <property type="entry name" value="FliA_WhiG"/>
    <property type="match status" value="1"/>
</dbReference>
<dbReference type="GO" id="GO:0003899">
    <property type="term" value="F:DNA-directed RNA polymerase activity"/>
    <property type="evidence" value="ECO:0007669"/>
    <property type="project" value="InterPro"/>
</dbReference>
<dbReference type="InterPro" id="IPR000943">
    <property type="entry name" value="RNA_pol_sigma70"/>
</dbReference>
<accession>A0A4R6U2T1</accession>
<evidence type="ECO:0000256" key="3">
    <source>
        <dbReference type="ARBA" id="ARBA00023125"/>
    </source>
</evidence>
<dbReference type="PIRSF" id="PIRSF000770">
    <property type="entry name" value="RNA_pol_sigma-SigE/K"/>
    <property type="match status" value="1"/>
</dbReference>
<keyword evidence="1" id="KW-0805">Transcription regulation</keyword>
<dbReference type="Pfam" id="PF04542">
    <property type="entry name" value="Sigma70_r2"/>
    <property type="match status" value="1"/>
</dbReference>
<evidence type="ECO:0000256" key="4">
    <source>
        <dbReference type="ARBA" id="ARBA00023163"/>
    </source>
</evidence>
<dbReference type="InterPro" id="IPR007630">
    <property type="entry name" value="RNA_pol_sigma70_r4"/>
</dbReference>
<gene>
    <name evidence="6" type="ORF">EV213_10739</name>
</gene>
<protein>
    <submittedName>
        <fullName evidence="6">RNA polymerase sigma-28 (SigD/FliA/WhiG) subunit</fullName>
    </submittedName>
</protein>
<dbReference type="OrthoDB" id="9799825at2"/>
<dbReference type="InterPro" id="IPR014284">
    <property type="entry name" value="RNA_pol_sigma-70_dom"/>
</dbReference>
<keyword evidence="7" id="KW-1185">Reference proteome</keyword>
<comment type="caution">
    <text evidence="6">The sequence shown here is derived from an EMBL/GenBank/DDBJ whole genome shotgun (WGS) entry which is preliminary data.</text>
</comment>
<dbReference type="GO" id="GO:0006352">
    <property type="term" value="P:DNA-templated transcription initiation"/>
    <property type="evidence" value="ECO:0007669"/>
    <property type="project" value="InterPro"/>
</dbReference>
<evidence type="ECO:0000313" key="6">
    <source>
        <dbReference type="EMBL" id="TDQ39672.1"/>
    </source>
</evidence>
<dbReference type="InterPro" id="IPR007627">
    <property type="entry name" value="RNA_pol_sigma70_r2"/>
</dbReference>
<dbReference type="InterPro" id="IPR012845">
    <property type="entry name" value="RNA_pol_sigma_FliA_WhiG"/>
</dbReference>
<evidence type="ECO:0000256" key="1">
    <source>
        <dbReference type="ARBA" id="ARBA00023015"/>
    </source>
</evidence>
<dbReference type="CDD" id="cd06171">
    <property type="entry name" value="Sigma70_r4"/>
    <property type="match status" value="1"/>
</dbReference>
<sequence>MTFARTNEPEAAWRCWADSRDPEAGNDLIAYYYPLVAYHVQRIASGLPKNIQRDELSSYGLLGLYDALEKFDIDRDLKFDTYASFRIRGAIMDGLRKEDWMPRSLREKCKKIDAAVDVLEQRLMRRPTAEEIAEHTGYQAADVYEALSEGFFANILSMDEGYSDRGEKEDKATVNIKDERARTPEEQMEHEETLNEMTTLLHELNEKEQLVISLFYKEELTLTEIGRMLSLSTSRVSQIHSKALFKMKHLIQGEEIAKRSTNSR</sequence>
<evidence type="ECO:0000313" key="7">
    <source>
        <dbReference type="Proteomes" id="UP000295632"/>
    </source>
</evidence>
<keyword evidence="2" id="KW-0731">Sigma factor</keyword>
<dbReference type="PRINTS" id="PR00046">
    <property type="entry name" value="SIGMA70FCT"/>
</dbReference>
<dbReference type="Pfam" id="PF04539">
    <property type="entry name" value="Sigma70_r3"/>
    <property type="match status" value="1"/>
</dbReference>
<keyword evidence="4" id="KW-0804">Transcription</keyword>
<dbReference type="GO" id="GO:0016987">
    <property type="term" value="F:sigma factor activity"/>
    <property type="evidence" value="ECO:0007669"/>
    <property type="project" value="UniProtKB-KW"/>
</dbReference>
<dbReference type="AlphaFoldDB" id="A0A4R6U2T1"/>
<dbReference type="InterPro" id="IPR013324">
    <property type="entry name" value="RNA_pol_sigma_r3/r4-like"/>
</dbReference>